<dbReference type="GO" id="GO:0000166">
    <property type="term" value="F:nucleotide binding"/>
    <property type="evidence" value="ECO:0007669"/>
    <property type="project" value="InterPro"/>
</dbReference>
<evidence type="ECO:0000313" key="5">
    <source>
        <dbReference type="EMBL" id="TLS49599.1"/>
    </source>
</evidence>
<dbReference type="InterPro" id="IPR000683">
    <property type="entry name" value="Gfo/Idh/MocA-like_OxRdtase_N"/>
</dbReference>
<dbReference type="AlphaFoldDB" id="A0A5R9G3N3"/>
<dbReference type="Gene3D" id="3.40.50.720">
    <property type="entry name" value="NAD(P)-binding Rossmann-like Domain"/>
    <property type="match status" value="1"/>
</dbReference>
<reference evidence="5 6" key="1">
    <citation type="submission" date="2019-05" db="EMBL/GenBank/DDBJ databases">
        <authorList>
            <person name="Narsing Rao M.P."/>
            <person name="Li W.J."/>
        </authorList>
    </citation>
    <scope>NUCLEOTIDE SEQUENCE [LARGE SCALE GENOMIC DNA]</scope>
    <source>
        <strain evidence="5 6">SYSU_K30003</strain>
    </source>
</reference>
<dbReference type="NCBIfam" id="TIGR04380">
    <property type="entry name" value="myo_inos_iolG"/>
    <property type="match status" value="1"/>
</dbReference>
<dbReference type="PANTHER" id="PTHR42840">
    <property type="entry name" value="NAD(P)-BINDING ROSSMANN-FOLD SUPERFAMILY PROTEIN-RELATED"/>
    <property type="match status" value="1"/>
</dbReference>
<sequence>MKTLNIGVIGAGRIGKLHAENLAGMKSARLHIVSDLFIRGQEQWVRDIGGPKTTEKYEDVLNDPEVEAVFICSSTDTHVEMIEKAALAGKHIFCEKPVSFDVQETKRVMDVVGRCGVLLQTGFNRRFDANFRKVRELVSGGALGEPHVVRITSRDPSPPPYDYIRVSGGLLFDMAIHDFDMARFLSGSEVEEVYVKGAVLVDPEIGRLGDIDTAVTTLTFANGAIGTIDNSRSAAYGYDQRVEVFGSKGMVTVKNDFDHSAEWSTAEGVFGDKPKHFFLERYQQAYKAETEAFVRSVLEGKPTPVDGNDALQAERIACAAKRSLLEGRPVKLSEIE</sequence>
<dbReference type="InterPro" id="IPR055170">
    <property type="entry name" value="GFO_IDH_MocA-like_dom"/>
</dbReference>
<dbReference type="PANTHER" id="PTHR42840:SF3">
    <property type="entry name" value="BINDING ROSSMANN FOLD OXIDOREDUCTASE, PUTATIVE (AFU_ORTHOLOGUE AFUA_2G10240)-RELATED"/>
    <property type="match status" value="1"/>
</dbReference>
<dbReference type="RefSeq" id="WP_138197042.1">
    <property type="nucleotide sequence ID" value="NZ_VCIW01000020.1"/>
</dbReference>
<dbReference type="GO" id="GO:0050112">
    <property type="term" value="F:inositol 2-dehydrogenase (NAD+) activity"/>
    <property type="evidence" value="ECO:0007669"/>
    <property type="project" value="UniProtKB-EC"/>
</dbReference>
<dbReference type="Gene3D" id="3.30.360.10">
    <property type="entry name" value="Dihydrodipicolinate Reductase, domain 2"/>
    <property type="match status" value="1"/>
</dbReference>
<dbReference type="Proteomes" id="UP000309676">
    <property type="component" value="Unassembled WGS sequence"/>
</dbReference>
<evidence type="ECO:0000256" key="1">
    <source>
        <dbReference type="ARBA" id="ARBA00010928"/>
    </source>
</evidence>
<dbReference type="InterPro" id="IPR030827">
    <property type="entry name" value="Myo_inos_IolG"/>
</dbReference>
<keyword evidence="2 5" id="KW-0560">Oxidoreductase</keyword>
<evidence type="ECO:0000313" key="6">
    <source>
        <dbReference type="Proteomes" id="UP000309676"/>
    </source>
</evidence>
<keyword evidence="6" id="KW-1185">Reference proteome</keyword>
<comment type="similarity">
    <text evidence="1">Belongs to the Gfo/Idh/MocA family.</text>
</comment>
<dbReference type="EMBL" id="VCIW01000020">
    <property type="protein sequence ID" value="TLS49599.1"/>
    <property type="molecule type" value="Genomic_DNA"/>
</dbReference>
<dbReference type="SUPFAM" id="SSF55347">
    <property type="entry name" value="Glyceraldehyde-3-phosphate dehydrogenase-like, C-terminal domain"/>
    <property type="match status" value="1"/>
</dbReference>
<protein>
    <submittedName>
        <fullName evidence="5">Inositol 2-dehydrogenase</fullName>
        <ecNumber evidence="5">1.1.1.18</ecNumber>
    </submittedName>
</protein>
<name>A0A5R9G3N3_9BACL</name>
<dbReference type="OrthoDB" id="9815825at2"/>
<dbReference type="SUPFAM" id="SSF51735">
    <property type="entry name" value="NAD(P)-binding Rossmann-fold domains"/>
    <property type="match status" value="1"/>
</dbReference>
<accession>A0A5R9G3N3</accession>
<dbReference type="FunFam" id="3.30.360.10:FF:000023">
    <property type="entry name" value="Inositol 2-dehydrogenase"/>
    <property type="match status" value="1"/>
</dbReference>
<comment type="caution">
    <text evidence="5">The sequence shown here is derived from an EMBL/GenBank/DDBJ whole genome shotgun (WGS) entry which is preliminary data.</text>
</comment>
<gene>
    <name evidence="5" type="primary">iolG</name>
    <name evidence="5" type="ORF">FE782_24755</name>
</gene>
<dbReference type="Pfam" id="PF01408">
    <property type="entry name" value="GFO_IDH_MocA"/>
    <property type="match status" value="1"/>
</dbReference>
<dbReference type="EC" id="1.1.1.18" evidence="5"/>
<feature type="domain" description="Gfo/Idh/MocA-like oxidoreductase N-terminal" evidence="3">
    <location>
        <begin position="4"/>
        <end position="123"/>
    </location>
</feature>
<evidence type="ECO:0000259" key="4">
    <source>
        <dbReference type="Pfam" id="PF22725"/>
    </source>
</evidence>
<proteinExistence type="inferred from homology"/>
<dbReference type="InterPro" id="IPR036291">
    <property type="entry name" value="NAD(P)-bd_dom_sf"/>
</dbReference>
<evidence type="ECO:0000256" key="2">
    <source>
        <dbReference type="ARBA" id="ARBA00023002"/>
    </source>
</evidence>
<evidence type="ECO:0000259" key="3">
    <source>
        <dbReference type="Pfam" id="PF01408"/>
    </source>
</evidence>
<feature type="domain" description="GFO/IDH/MocA-like oxidoreductase" evidence="4">
    <location>
        <begin position="131"/>
        <end position="251"/>
    </location>
</feature>
<dbReference type="Pfam" id="PF22725">
    <property type="entry name" value="GFO_IDH_MocA_C3"/>
    <property type="match status" value="1"/>
</dbReference>
<organism evidence="5 6">
    <name type="scientific">Paenibacillus antri</name>
    <dbReference type="NCBI Taxonomy" id="2582848"/>
    <lineage>
        <taxon>Bacteria</taxon>
        <taxon>Bacillati</taxon>
        <taxon>Bacillota</taxon>
        <taxon>Bacilli</taxon>
        <taxon>Bacillales</taxon>
        <taxon>Paenibacillaceae</taxon>
        <taxon>Paenibacillus</taxon>
    </lineage>
</organism>